<comment type="similarity">
    <text evidence="10">Belongs to the MurCDEF family. MurF subfamily.</text>
</comment>
<evidence type="ECO:0000256" key="2">
    <source>
        <dbReference type="ARBA" id="ARBA00022598"/>
    </source>
</evidence>
<dbReference type="InterPro" id="IPR036615">
    <property type="entry name" value="Mur_ligase_C_dom_sf"/>
</dbReference>
<keyword evidence="16" id="KW-1185">Reference proteome</keyword>
<evidence type="ECO:0000256" key="5">
    <source>
        <dbReference type="ARBA" id="ARBA00022840"/>
    </source>
</evidence>
<evidence type="ECO:0000313" key="15">
    <source>
        <dbReference type="EMBL" id="BCJ91417.1"/>
    </source>
</evidence>
<evidence type="ECO:0000256" key="6">
    <source>
        <dbReference type="ARBA" id="ARBA00022960"/>
    </source>
</evidence>
<evidence type="ECO:0000259" key="12">
    <source>
        <dbReference type="Pfam" id="PF01225"/>
    </source>
</evidence>
<feature type="binding site" evidence="10">
    <location>
        <begin position="115"/>
        <end position="121"/>
    </location>
    <ligand>
        <name>ATP</name>
        <dbReference type="ChEBI" id="CHEBI:30616"/>
    </ligand>
</feature>
<reference evidence="15 16" key="1">
    <citation type="submission" date="2020-08" db="EMBL/GenBank/DDBJ databases">
        <title>Genome sequence of Rhizobiales bacterium strain IZ6.</title>
        <authorList>
            <person name="Nakai R."/>
            <person name="Naganuma T."/>
        </authorList>
    </citation>
    <scope>NUCLEOTIDE SEQUENCE [LARGE SCALE GENOMIC DNA]</scope>
    <source>
        <strain evidence="15 16">IZ6</strain>
    </source>
</reference>
<dbReference type="GO" id="GO:0047480">
    <property type="term" value="F:UDP-N-acetylmuramoyl-tripeptide-D-alanyl-D-alanine ligase activity"/>
    <property type="evidence" value="ECO:0007669"/>
    <property type="project" value="UniProtKB-UniRule"/>
</dbReference>
<dbReference type="GO" id="GO:0005737">
    <property type="term" value="C:cytoplasm"/>
    <property type="evidence" value="ECO:0007669"/>
    <property type="project" value="UniProtKB-SubCell"/>
</dbReference>
<dbReference type="PANTHER" id="PTHR43024:SF1">
    <property type="entry name" value="UDP-N-ACETYLMURAMOYL-TRIPEPTIDE--D-ALANYL-D-ALANINE LIGASE"/>
    <property type="match status" value="1"/>
</dbReference>
<dbReference type="UniPathway" id="UPA00219"/>
<comment type="function">
    <text evidence="10 11">Involved in cell wall formation. Catalyzes the final step in the synthesis of UDP-N-acetylmuramoyl-pentapeptide, the precursor of murein.</text>
</comment>
<evidence type="ECO:0000256" key="4">
    <source>
        <dbReference type="ARBA" id="ARBA00022741"/>
    </source>
</evidence>
<comment type="subcellular location">
    <subcellularLocation>
        <location evidence="10 11">Cytoplasm</location>
    </subcellularLocation>
</comment>
<evidence type="ECO:0000256" key="3">
    <source>
        <dbReference type="ARBA" id="ARBA00022618"/>
    </source>
</evidence>
<dbReference type="EC" id="6.3.2.10" evidence="10 11"/>
<keyword evidence="1 10" id="KW-0963">Cytoplasm</keyword>
<dbReference type="AlphaFoldDB" id="A0A6S6QU01"/>
<dbReference type="NCBIfam" id="TIGR01143">
    <property type="entry name" value="murF"/>
    <property type="match status" value="1"/>
</dbReference>
<dbReference type="Pfam" id="PF01225">
    <property type="entry name" value="Mur_ligase"/>
    <property type="match status" value="1"/>
</dbReference>
<evidence type="ECO:0000256" key="8">
    <source>
        <dbReference type="ARBA" id="ARBA00023306"/>
    </source>
</evidence>
<organism evidence="15 16">
    <name type="scientific">Terrihabitans soli</name>
    <dbReference type="NCBI Taxonomy" id="708113"/>
    <lineage>
        <taxon>Bacteria</taxon>
        <taxon>Pseudomonadati</taxon>
        <taxon>Pseudomonadota</taxon>
        <taxon>Alphaproteobacteria</taxon>
        <taxon>Hyphomicrobiales</taxon>
        <taxon>Terrihabitans</taxon>
    </lineage>
</organism>
<dbReference type="InterPro" id="IPR013221">
    <property type="entry name" value="Mur_ligase_cen"/>
</dbReference>
<keyword evidence="4 10" id="KW-0547">Nucleotide-binding</keyword>
<dbReference type="RefSeq" id="WP_222875064.1">
    <property type="nucleotide sequence ID" value="NZ_AP023361.1"/>
</dbReference>
<keyword evidence="7 10" id="KW-0573">Peptidoglycan synthesis</keyword>
<dbReference type="GO" id="GO:0005524">
    <property type="term" value="F:ATP binding"/>
    <property type="evidence" value="ECO:0007669"/>
    <property type="project" value="UniProtKB-UniRule"/>
</dbReference>
<evidence type="ECO:0000313" key="16">
    <source>
        <dbReference type="Proteomes" id="UP000515317"/>
    </source>
</evidence>
<dbReference type="Gene3D" id="3.40.1390.10">
    <property type="entry name" value="MurE/MurF, N-terminal domain"/>
    <property type="match status" value="1"/>
</dbReference>
<dbReference type="InterPro" id="IPR036565">
    <property type="entry name" value="Mur-like_cat_sf"/>
</dbReference>
<dbReference type="SUPFAM" id="SSF53623">
    <property type="entry name" value="MurD-like peptide ligases, catalytic domain"/>
    <property type="match status" value="1"/>
</dbReference>
<dbReference type="KEGG" id="tso:IZ6_21520"/>
<gene>
    <name evidence="10 15" type="primary">murF</name>
    <name evidence="15" type="ORF">IZ6_21520</name>
</gene>
<dbReference type="InterPro" id="IPR005863">
    <property type="entry name" value="UDP-N-AcMur_synth"/>
</dbReference>
<dbReference type="Gene3D" id="3.40.1190.10">
    <property type="entry name" value="Mur-like, catalytic domain"/>
    <property type="match status" value="1"/>
</dbReference>
<keyword evidence="6 10" id="KW-0133">Cell shape</keyword>
<dbReference type="InterPro" id="IPR035911">
    <property type="entry name" value="MurE/MurF_N"/>
</dbReference>
<evidence type="ECO:0000256" key="7">
    <source>
        <dbReference type="ARBA" id="ARBA00022984"/>
    </source>
</evidence>
<dbReference type="HAMAP" id="MF_02019">
    <property type="entry name" value="MurF"/>
    <property type="match status" value="1"/>
</dbReference>
<keyword evidence="2 10" id="KW-0436">Ligase</keyword>
<evidence type="ECO:0000256" key="10">
    <source>
        <dbReference type="HAMAP-Rule" id="MF_02019"/>
    </source>
</evidence>
<evidence type="ECO:0000256" key="11">
    <source>
        <dbReference type="RuleBase" id="RU004136"/>
    </source>
</evidence>
<dbReference type="SUPFAM" id="SSF63418">
    <property type="entry name" value="MurE/MurF N-terminal domain"/>
    <property type="match status" value="1"/>
</dbReference>
<sequence length="472" mass="49566">MSGAALWTGEEFAAAVGGRVIGTMPQTITGISIDSRTIKPGEAFFAITGDKMDGHDYAKAALENLGSIAVISEKKAPRVGRVWPAVIVDDVLAALTRLAVAARARSDAKIFAVTGSVGKTSTKEMLRLALGVDGEVHASVASFNNHWGVPLSLARLPKSAAYAVFEIGMNHAGEITPLTKLVRPHVAIVTNVEPVHLEHFASVNAIADAKAEIFTGLEPGGFFAIINADNAYAARLADEAKKYDAQIMTFGAAPDASARLLMYSVLSDRTAITASILGKDIAYSLGAPGRHLVQNSLAVLLSARLADVDVKAAAEALGQFQPPVGRGQRHVLHVRGGRATLLDESYNANPASMRAAIEVLGQTRSGRRIAVLGDMLELGHQSEDMHRELAGPLDQARVDLVFAAGPHMRALFDALPASRRGAWAATSAELEEAVLDAIKPGDVVMVKGSLGSKMGPIVAALNRRFAAAESAA</sequence>
<comment type="pathway">
    <text evidence="10 11">Cell wall biogenesis; peptidoglycan biosynthesis.</text>
</comment>
<feature type="domain" description="Mur ligase central" evidence="14">
    <location>
        <begin position="113"/>
        <end position="302"/>
    </location>
</feature>
<comment type="catalytic activity">
    <reaction evidence="10 11">
        <text>D-alanyl-D-alanine + UDP-N-acetyl-alpha-D-muramoyl-L-alanyl-gamma-D-glutamyl-meso-2,6-diaminopimelate + ATP = UDP-N-acetyl-alpha-D-muramoyl-L-alanyl-gamma-D-glutamyl-meso-2,6-diaminopimeloyl-D-alanyl-D-alanine + ADP + phosphate + H(+)</text>
        <dbReference type="Rhea" id="RHEA:28374"/>
        <dbReference type="ChEBI" id="CHEBI:15378"/>
        <dbReference type="ChEBI" id="CHEBI:30616"/>
        <dbReference type="ChEBI" id="CHEBI:43474"/>
        <dbReference type="ChEBI" id="CHEBI:57822"/>
        <dbReference type="ChEBI" id="CHEBI:61386"/>
        <dbReference type="ChEBI" id="CHEBI:83905"/>
        <dbReference type="ChEBI" id="CHEBI:456216"/>
        <dbReference type="EC" id="6.3.2.10"/>
    </reaction>
</comment>
<keyword evidence="5 10" id="KW-0067">ATP-binding</keyword>
<evidence type="ECO:0000259" key="13">
    <source>
        <dbReference type="Pfam" id="PF02875"/>
    </source>
</evidence>
<dbReference type="GO" id="GO:0008360">
    <property type="term" value="P:regulation of cell shape"/>
    <property type="evidence" value="ECO:0007669"/>
    <property type="project" value="UniProtKB-KW"/>
</dbReference>
<dbReference type="Pfam" id="PF08245">
    <property type="entry name" value="Mur_ligase_M"/>
    <property type="match status" value="1"/>
</dbReference>
<feature type="domain" description="Mur ligase C-terminal" evidence="13">
    <location>
        <begin position="339"/>
        <end position="449"/>
    </location>
</feature>
<dbReference type="GO" id="GO:0009252">
    <property type="term" value="P:peptidoglycan biosynthetic process"/>
    <property type="evidence" value="ECO:0007669"/>
    <property type="project" value="UniProtKB-UniRule"/>
</dbReference>
<dbReference type="GO" id="GO:0071555">
    <property type="term" value="P:cell wall organization"/>
    <property type="evidence" value="ECO:0007669"/>
    <property type="project" value="UniProtKB-KW"/>
</dbReference>
<dbReference type="InterPro" id="IPR004101">
    <property type="entry name" value="Mur_ligase_C"/>
</dbReference>
<keyword evidence="3 10" id="KW-0132">Cell division</keyword>
<dbReference type="NCBIfam" id="NF010693">
    <property type="entry name" value="PRK14093.1"/>
    <property type="match status" value="1"/>
</dbReference>
<evidence type="ECO:0000256" key="9">
    <source>
        <dbReference type="ARBA" id="ARBA00023316"/>
    </source>
</evidence>
<dbReference type="Proteomes" id="UP000515317">
    <property type="component" value="Chromosome"/>
</dbReference>
<keyword evidence="9 10" id="KW-0961">Cell wall biogenesis/degradation</keyword>
<evidence type="ECO:0000256" key="1">
    <source>
        <dbReference type="ARBA" id="ARBA00022490"/>
    </source>
</evidence>
<protein>
    <recommendedName>
        <fullName evidence="10 11">UDP-N-acetylmuramoyl-tripeptide--D-alanyl-D-alanine ligase</fullName>
        <ecNumber evidence="10 11">6.3.2.10</ecNumber>
    </recommendedName>
    <alternativeName>
        <fullName evidence="10">D-alanyl-D-alanine-adding enzyme</fullName>
    </alternativeName>
</protein>
<name>A0A6S6QU01_9HYPH</name>
<feature type="domain" description="Mur ligase N-terminal catalytic" evidence="12">
    <location>
        <begin position="27"/>
        <end position="95"/>
    </location>
</feature>
<accession>A0A6S6QU01</accession>
<dbReference type="Gene3D" id="3.90.190.20">
    <property type="entry name" value="Mur ligase, C-terminal domain"/>
    <property type="match status" value="1"/>
</dbReference>
<keyword evidence="8 10" id="KW-0131">Cell cycle</keyword>
<dbReference type="Pfam" id="PF02875">
    <property type="entry name" value="Mur_ligase_C"/>
    <property type="match status" value="1"/>
</dbReference>
<dbReference type="InterPro" id="IPR000713">
    <property type="entry name" value="Mur_ligase_N"/>
</dbReference>
<proteinExistence type="inferred from homology"/>
<dbReference type="GO" id="GO:0051301">
    <property type="term" value="P:cell division"/>
    <property type="evidence" value="ECO:0007669"/>
    <property type="project" value="UniProtKB-KW"/>
</dbReference>
<dbReference type="PANTHER" id="PTHR43024">
    <property type="entry name" value="UDP-N-ACETYLMURAMOYL-TRIPEPTIDE--D-ALANYL-D-ALANINE LIGASE"/>
    <property type="match status" value="1"/>
</dbReference>
<evidence type="ECO:0000259" key="14">
    <source>
        <dbReference type="Pfam" id="PF08245"/>
    </source>
</evidence>
<dbReference type="InterPro" id="IPR051046">
    <property type="entry name" value="MurCDEF_CellWall_CoF430Synth"/>
</dbReference>
<dbReference type="SUPFAM" id="SSF53244">
    <property type="entry name" value="MurD-like peptide ligases, peptide-binding domain"/>
    <property type="match status" value="1"/>
</dbReference>
<dbReference type="EMBL" id="AP023361">
    <property type="protein sequence ID" value="BCJ91417.1"/>
    <property type="molecule type" value="Genomic_DNA"/>
</dbReference>